<comment type="caution">
    <text evidence="2">The sequence shown here is derived from an EMBL/GenBank/DDBJ whole genome shotgun (WGS) entry which is preliminary data.</text>
</comment>
<dbReference type="PANTHER" id="PTHR42834">
    <property type="entry name" value="ENDONUCLEASE/EXONUCLEASE/PHOSPHATASE FAMILY PROTEIN (AFU_ORTHOLOGUE AFUA_3G09210)"/>
    <property type="match status" value="1"/>
</dbReference>
<keyword evidence="2" id="KW-0540">Nuclease</keyword>
<evidence type="ECO:0000313" key="2">
    <source>
        <dbReference type="EMBL" id="HJD52285.1"/>
    </source>
</evidence>
<dbReference type="InterPro" id="IPR005135">
    <property type="entry name" value="Endo/exonuclease/phosphatase"/>
</dbReference>
<dbReference type="EMBL" id="DWUP01000016">
    <property type="protein sequence ID" value="HJD52285.1"/>
    <property type="molecule type" value="Genomic_DNA"/>
</dbReference>
<proteinExistence type="predicted"/>
<reference evidence="2" key="1">
    <citation type="journal article" date="2021" name="PeerJ">
        <title>Extensive microbial diversity within the chicken gut microbiome revealed by metagenomics and culture.</title>
        <authorList>
            <person name="Gilroy R."/>
            <person name="Ravi A."/>
            <person name="Getino M."/>
            <person name="Pursley I."/>
            <person name="Horton D.L."/>
            <person name="Alikhan N.F."/>
            <person name="Baker D."/>
            <person name="Gharbi K."/>
            <person name="Hall N."/>
            <person name="Watson M."/>
            <person name="Adriaenssens E.M."/>
            <person name="Foster-Nyarko E."/>
            <person name="Jarju S."/>
            <person name="Secka A."/>
            <person name="Antonio M."/>
            <person name="Oren A."/>
            <person name="Chaudhuri R.R."/>
            <person name="La Ragione R."/>
            <person name="Hildebrand F."/>
            <person name="Pallen M.J."/>
        </authorList>
    </citation>
    <scope>NUCLEOTIDE SEQUENCE</scope>
    <source>
        <strain evidence="2">MalCec1-1739</strain>
    </source>
</reference>
<evidence type="ECO:0000259" key="1">
    <source>
        <dbReference type="Pfam" id="PF19580"/>
    </source>
</evidence>
<dbReference type="Proteomes" id="UP000787625">
    <property type="component" value="Unassembled WGS sequence"/>
</dbReference>
<sequence length="343" mass="39050">MNRLKLTILLLVVICLAGYSQEKKYALYCVAFYNMENLFDTIHDDGKNDYDFLPTGSYKWNSHKYQSKLKNMSTIISRLGGKQLQNMGPAVIGLAEVENDNVLNDLVKQTPIKDRNYQYIHIEGEDLRGIDCALLYNPMLFQPTDSKLFPYINEEDSTYKTRGFLVVTGYLAGENVTFIVNHWPSRAATSPARERAGRQVRAITDSIMANDNERKIIIMGDLNDDPVNKSITEALGAKKSTKGLKPTDLYDPWWKTFVKDGIGTLMYNGTWNLFDQIIVSGNLIGKDRSTLKYLNNAVFNPEYMFQKQGKYKGYPLRTTAGGVWLNGYSDHLPTQIFLIKEID</sequence>
<name>A0A9D2UGW4_9BACT</name>
<dbReference type="Pfam" id="PF19580">
    <property type="entry name" value="Exo_endo_phos_3"/>
    <property type="match status" value="1"/>
</dbReference>
<keyword evidence="2" id="KW-0255">Endonuclease</keyword>
<organism evidence="2 3">
    <name type="scientific">Candidatus Avibacteroides avistercoris</name>
    <dbReference type="NCBI Taxonomy" id="2840690"/>
    <lineage>
        <taxon>Bacteria</taxon>
        <taxon>Pseudomonadati</taxon>
        <taxon>Bacteroidota</taxon>
        <taxon>Bacteroidia</taxon>
        <taxon>Bacteroidales</taxon>
        <taxon>Bacteroidaceae</taxon>
        <taxon>Bacteroidaceae incertae sedis</taxon>
        <taxon>Candidatus Avibacteroides</taxon>
    </lineage>
</organism>
<dbReference type="PANTHER" id="PTHR42834:SF1">
    <property type="entry name" value="ENDONUCLEASE_EXONUCLEASE_PHOSPHATASE FAMILY PROTEIN (AFU_ORTHOLOGUE AFUA_3G09210)"/>
    <property type="match status" value="1"/>
</dbReference>
<accession>A0A9D2UGW4</accession>
<dbReference type="InterPro" id="IPR036691">
    <property type="entry name" value="Endo/exonu/phosph_ase_sf"/>
</dbReference>
<reference evidence="2" key="2">
    <citation type="submission" date="2021-04" db="EMBL/GenBank/DDBJ databases">
        <authorList>
            <person name="Gilroy R."/>
        </authorList>
    </citation>
    <scope>NUCLEOTIDE SEQUENCE</scope>
    <source>
        <strain evidence="2">MalCec1-1739</strain>
    </source>
</reference>
<dbReference type="GO" id="GO:0004519">
    <property type="term" value="F:endonuclease activity"/>
    <property type="evidence" value="ECO:0007669"/>
    <property type="project" value="UniProtKB-KW"/>
</dbReference>
<dbReference type="AlphaFoldDB" id="A0A9D2UGW4"/>
<keyword evidence="2" id="KW-0378">Hydrolase</keyword>
<feature type="domain" description="Endonuclease/exonuclease/phosphatase" evidence="1">
    <location>
        <begin position="29"/>
        <end position="339"/>
    </location>
</feature>
<dbReference type="Gene3D" id="3.60.10.10">
    <property type="entry name" value="Endonuclease/exonuclease/phosphatase"/>
    <property type="match status" value="1"/>
</dbReference>
<gene>
    <name evidence="2" type="ORF">IAA93_00950</name>
</gene>
<protein>
    <submittedName>
        <fullName evidence="2">Endonuclease/exonuclease/phosphatase family protein</fullName>
    </submittedName>
</protein>
<evidence type="ECO:0000313" key="3">
    <source>
        <dbReference type="Proteomes" id="UP000787625"/>
    </source>
</evidence>
<dbReference type="SUPFAM" id="SSF56219">
    <property type="entry name" value="DNase I-like"/>
    <property type="match status" value="1"/>
</dbReference>